<accession>A0ABQ3UG85</accession>
<evidence type="ECO:0000313" key="3">
    <source>
        <dbReference type="EMBL" id="GHO51726.1"/>
    </source>
</evidence>
<dbReference type="InterPro" id="IPR036812">
    <property type="entry name" value="NAD(P)_OxRdtase_dom_sf"/>
</dbReference>
<evidence type="ECO:0000256" key="1">
    <source>
        <dbReference type="ARBA" id="ARBA00023002"/>
    </source>
</evidence>
<protein>
    <submittedName>
        <fullName evidence="3">Oxidoreductase</fullName>
    </submittedName>
</protein>
<dbReference type="SUPFAM" id="SSF51430">
    <property type="entry name" value="NAD(P)-linked oxidoreductase"/>
    <property type="match status" value="1"/>
</dbReference>
<dbReference type="RefSeq" id="WP_236037856.1">
    <property type="nucleotide sequence ID" value="NZ_BNJG01000001.1"/>
</dbReference>
<organism evidence="3 4">
    <name type="scientific">Ktedonobacter robiniae</name>
    <dbReference type="NCBI Taxonomy" id="2778365"/>
    <lineage>
        <taxon>Bacteria</taxon>
        <taxon>Bacillati</taxon>
        <taxon>Chloroflexota</taxon>
        <taxon>Ktedonobacteria</taxon>
        <taxon>Ktedonobacterales</taxon>
        <taxon>Ktedonobacteraceae</taxon>
        <taxon>Ktedonobacter</taxon>
    </lineage>
</organism>
<dbReference type="PANTHER" id="PTHR43625">
    <property type="entry name" value="AFLATOXIN B1 ALDEHYDE REDUCTASE"/>
    <property type="match status" value="1"/>
</dbReference>
<keyword evidence="1" id="KW-0560">Oxidoreductase</keyword>
<feature type="domain" description="NADP-dependent oxidoreductase" evidence="2">
    <location>
        <begin position="26"/>
        <end position="297"/>
    </location>
</feature>
<dbReference type="InterPro" id="IPR050791">
    <property type="entry name" value="Aldo-Keto_reductase"/>
</dbReference>
<dbReference type="InterPro" id="IPR023210">
    <property type="entry name" value="NADP_OxRdtase_dom"/>
</dbReference>
<dbReference type="Gene3D" id="3.20.20.100">
    <property type="entry name" value="NADP-dependent oxidoreductase domain"/>
    <property type="match status" value="1"/>
</dbReference>
<evidence type="ECO:0000259" key="2">
    <source>
        <dbReference type="Pfam" id="PF00248"/>
    </source>
</evidence>
<comment type="caution">
    <text evidence="3">The sequence shown here is derived from an EMBL/GenBank/DDBJ whole genome shotgun (WGS) entry which is preliminary data.</text>
</comment>
<proteinExistence type="predicted"/>
<dbReference type="Pfam" id="PF00248">
    <property type="entry name" value="Aldo_ket_red"/>
    <property type="match status" value="1"/>
</dbReference>
<dbReference type="PRINTS" id="PR00069">
    <property type="entry name" value="ALDKETRDTASE"/>
</dbReference>
<dbReference type="PANTHER" id="PTHR43625:SF40">
    <property type="entry name" value="ALDO-KETO REDUCTASE YAKC [NADP(+)]"/>
    <property type="match status" value="1"/>
</dbReference>
<evidence type="ECO:0000313" key="4">
    <source>
        <dbReference type="Proteomes" id="UP000654345"/>
    </source>
</evidence>
<dbReference type="EMBL" id="BNJG01000001">
    <property type="protein sequence ID" value="GHO51726.1"/>
    <property type="molecule type" value="Genomic_DNA"/>
</dbReference>
<dbReference type="InterPro" id="IPR020471">
    <property type="entry name" value="AKR"/>
</dbReference>
<gene>
    <name evidence="3" type="ORF">KSB_02010</name>
</gene>
<dbReference type="CDD" id="cd19088">
    <property type="entry name" value="AKR_AKR13B1"/>
    <property type="match status" value="1"/>
</dbReference>
<keyword evidence="4" id="KW-1185">Reference proteome</keyword>
<sequence length="300" mass="33012">MMENRNEQIEAASGVFAIGGDLPVSRLGFGAMRLTGEGIWGPPKDKDAAIAVLKRAWDLGITLIDTAEAYGPDISESLIAEALYPYPKGLVIATKGGLLRTGPNQFRLDGRPLRLRQDLEGSLRRLRVDQIDVYQLHYPDPRVPFEDSVGEIAKMKAEGKIRHVGLSNVTIDQLTAAQKIVPIVTVQNHYNLEQPQAVGIDIQQTAALIDLCARENIGFIPWHPRSVGDLARPGSVLDQISRRYNAQSSQIALAWLLKRSPTILPIPGTASVKHLEENVEAAKIRLSQDEFEAIRRVAHA</sequence>
<name>A0ABQ3UG85_9CHLR</name>
<reference evidence="3 4" key="1">
    <citation type="journal article" date="2021" name="Int. J. Syst. Evol. Microbiol.">
        <title>Reticulibacter mediterranei gen. nov., sp. nov., within the new family Reticulibacteraceae fam. nov., and Ktedonospora formicarum gen. nov., sp. nov., Ktedonobacter robiniae sp. nov., Dictyobacter formicarum sp. nov. and Dictyobacter arantiisoli sp. nov., belonging to the class Ktedonobacteria.</title>
        <authorList>
            <person name="Yabe S."/>
            <person name="Zheng Y."/>
            <person name="Wang C.M."/>
            <person name="Sakai Y."/>
            <person name="Abe K."/>
            <person name="Yokota A."/>
            <person name="Donadio S."/>
            <person name="Cavaletti L."/>
            <person name="Monciardini P."/>
        </authorList>
    </citation>
    <scope>NUCLEOTIDE SEQUENCE [LARGE SCALE GENOMIC DNA]</scope>
    <source>
        <strain evidence="3 4">SOSP1-30</strain>
    </source>
</reference>
<dbReference type="Proteomes" id="UP000654345">
    <property type="component" value="Unassembled WGS sequence"/>
</dbReference>